<feature type="domain" description="VOC" evidence="1">
    <location>
        <begin position="27"/>
        <end position="163"/>
    </location>
</feature>
<name>A0A919PRT8_9ACTN</name>
<protein>
    <submittedName>
        <fullName evidence="2">Glyoxalase</fullName>
    </submittedName>
</protein>
<dbReference type="AlphaFoldDB" id="A0A919PRT8"/>
<evidence type="ECO:0000313" key="2">
    <source>
        <dbReference type="EMBL" id="GIG49057.1"/>
    </source>
</evidence>
<dbReference type="Proteomes" id="UP000660611">
    <property type="component" value="Unassembled WGS sequence"/>
</dbReference>
<sequence length="227" mass="24339">MRVRAGGADSDGIQLEPLKEQTMVDFKLEIVVLPVSDIDRSKDFYTRLGFREDVDYAGPDGFRVVHFTPPGSAASIIIGSHVTDAAPGSAQGVHFVVDDITAAREQLLAAGVEVSEVFHDAGGVFHHEGTTGRVAGPHPSRQSYGSFLSFQDPDGNGFVLQEVTQRIPGRVGQVVYGSVAEVEQALRDAATAHGEYEKELGHEDADWPVWYAGHMARAAGLQVPSEG</sequence>
<dbReference type="InterPro" id="IPR004360">
    <property type="entry name" value="Glyas_Fos-R_dOase_dom"/>
</dbReference>
<keyword evidence="3" id="KW-1185">Reference proteome</keyword>
<accession>A0A919PRT8</accession>
<dbReference type="SUPFAM" id="SSF54593">
    <property type="entry name" value="Glyoxalase/Bleomycin resistance protein/Dihydroxybiphenyl dioxygenase"/>
    <property type="match status" value="1"/>
</dbReference>
<comment type="caution">
    <text evidence="2">The sequence shown here is derived from an EMBL/GenBank/DDBJ whole genome shotgun (WGS) entry which is preliminary data.</text>
</comment>
<proteinExistence type="predicted"/>
<organism evidence="2 3">
    <name type="scientific">Dactylosporangium siamense</name>
    <dbReference type="NCBI Taxonomy" id="685454"/>
    <lineage>
        <taxon>Bacteria</taxon>
        <taxon>Bacillati</taxon>
        <taxon>Actinomycetota</taxon>
        <taxon>Actinomycetes</taxon>
        <taxon>Micromonosporales</taxon>
        <taxon>Micromonosporaceae</taxon>
        <taxon>Dactylosporangium</taxon>
    </lineage>
</organism>
<reference evidence="2" key="1">
    <citation type="submission" date="2021-01" db="EMBL/GenBank/DDBJ databases">
        <title>Whole genome shotgun sequence of Dactylosporangium siamense NBRC 106093.</title>
        <authorList>
            <person name="Komaki H."/>
            <person name="Tamura T."/>
        </authorList>
    </citation>
    <scope>NUCLEOTIDE SEQUENCE</scope>
    <source>
        <strain evidence="2">NBRC 106093</strain>
    </source>
</reference>
<dbReference type="Gene3D" id="3.10.180.10">
    <property type="entry name" value="2,3-Dihydroxybiphenyl 1,2-Dioxygenase, domain 1"/>
    <property type="match status" value="1"/>
</dbReference>
<dbReference type="InterPro" id="IPR029068">
    <property type="entry name" value="Glyas_Bleomycin-R_OHBP_Dase"/>
</dbReference>
<gene>
    <name evidence="2" type="ORF">Dsi01nite_070980</name>
</gene>
<dbReference type="PROSITE" id="PS51819">
    <property type="entry name" value="VOC"/>
    <property type="match status" value="1"/>
</dbReference>
<dbReference type="EMBL" id="BONQ01000110">
    <property type="protein sequence ID" value="GIG49057.1"/>
    <property type="molecule type" value="Genomic_DNA"/>
</dbReference>
<evidence type="ECO:0000313" key="3">
    <source>
        <dbReference type="Proteomes" id="UP000660611"/>
    </source>
</evidence>
<evidence type="ECO:0000259" key="1">
    <source>
        <dbReference type="PROSITE" id="PS51819"/>
    </source>
</evidence>
<dbReference type="InterPro" id="IPR037523">
    <property type="entry name" value="VOC_core"/>
</dbReference>
<dbReference type="Pfam" id="PF00903">
    <property type="entry name" value="Glyoxalase"/>
    <property type="match status" value="1"/>
</dbReference>